<name>S6AV38_METRE</name>
<gene>
    <name evidence="1" type="ORF">PCA10_25540</name>
</gene>
<dbReference type="AlphaFoldDB" id="S6AV38"/>
<dbReference type="HOGENOM" id="CLU_3047088_0_0_6"/>
<dbReference type="Proteomes" id="UP000015503">
    <property type="component" value="Chromosome"/>
</dbReference>
<proteinExistence type="predicted"/>
<dbReference type="KEGG" id="pre:PCA10_25540"/>
<evidence type="ECO:0000313" key="2">
    <source>
        <dbReference type="Proteomes" id="UP000015503"/>
    </source>
</evidence>
<keyword evidence="2" id="KW-1185">Reference proteome</keyword>
<evidence type="ECO:0000313" key="1">
    <source>
        <dbReference type="EMBL" id="BAN48286.1"/>
    </source>
</evidence>
<organism evidence="1 2">
    <name type="scientific">Metapseudomonas resinovorans NBRC 106553</name>
    <dbReference type="NCBI Taxonomy" id="1245471"/>
    <lineage>
        <taxon>Bacteria</taxon>
        <taxon>Pseudomonadati</taxon>
        <taxon>Pseudomonadota</taxon>
        <taxon>Gammaproteobacteria</taxon>
        <taxon>Pseudomonadales</taxon>
        <taxon>Pseudomonadaceae</taxon>
        <taxon>Metapseudomonas</taxon>
    </lineage>
</organism>
<protein>
    <submittedName>
        <fullName evidence="1">Uncharacterized protein</fullName>
    </submittedName>
</protein>
<sequence>MGAVAKICSNVFDDLRIDGQDREHLPEMITLIRAMCAKGQTLVDAAERVLVGQE</sequence>
<accession>S6AV38</accession>
<dbReference type="PATRIC" id="fig|1245471.3.peg.2581"/>
<reference evidence="1 2" key="1">
    <citation type="journal article" date="2013" name="Genome Announc.">
        <title>Complete Genome Sequence of the Carbazole Degrader Pseudomonas resinovorans Strain CA10 (NBRC 106553).</title>
        <authorList>
            <person name="Shintani M."/>
            <person name="Hosoyama A."/>
            <person name="Ohji S."/>
            <person name="Tsuchikane K."/>
            <person name="Takarada H."/>
            <person name="Yamazoe A."/>
            <person name="Fujita N."/>
            <person name="Nojiri H."/>
        </authorList>
    </citation>
    <scope>NUCLEOTIDE SEQUENCE [LARGE SCALE GENOMIC DNA]</scope>
    <source>
        <strain evidence="1 2">NBRC 106553</strain>
    </source>
</reference>
<dbReference type="STRING" id="1245471.PCA10_25540"/>
<dbReference type="EMBL" id="AP013068">
    <property type="protein sequence ID" value="BAN48286.1"/>
    <property type="molecule type" value="Genomic_DNA"/>
</dbReference>